<dbReference type="Pfam" id="PF00250">
    <property type="entry name" value="Forkhead"/>
    <property type="match status" value="1"/>
</dbReference>
<dbReference type="PRINTS" id="PR00053">
    <property type="entry name" value="FORKHEAD"/>
</dbReference>
<sequence length="727" mass="80295">MQQGQLLQQQAAAGGTSSAKVGDMKQVSAQLQQLKLQQQQIMQQIQLQQRQFFLSQGLLGLPQFPPHNLMSPGEMQQLWKEVQSAQAQKHAATVDDVAMAMAVKSSNSLVATTTAAVATALSHMPLIHSPTSVNNGVLDGFMLAGSSMLSSSARDSSILKETSSSMSSLSSDDTGRGKVHPLYGHGVCKWPGCETVCPDITAFFKHLNSEHQLDDRSTAQARVQMQVVSQLELQLSKERERLTAMMQHLHMKPNSMSPRQPAAPVTPTVTSISPMTTESPIVITPQRLSPPIIPKLALLPPPLPHPSLAPHLSLPMPCFPTIITTPTTAAMALPNSMTLPIVSTPTLPPQTTTAHSVASSNSPCLRIADSPLTVGPVKQRRVSDKCNLPISAEIQRNREFYKNTDVRPPFTYASLIRQAIVESQEKQLTLNEVYQWFMNTFAFFRKNQATWKNAVRHNLSLHKCFMRVENVKGAVWTVDEMEFYKRRPQKMTSSSSSQQPVVSSLYGESLNASLRAALAESNLPTLNHSGGHTSVFGVATEAEDLSMSRSMDDRDEDAERDDFPEDMDDYSSSRDEDFQLKTEPHQPLGGGLVLHDYPPSNSSDVGEQQQQMEELQEQRGEQQLTEQQLIEEQYRQTLAEQQEQQRLLDEPISDELMPHQGEDEQLLEEHQRKAVSNCRDLSDAEMVSAAKVDSSVAMTIMPDNGSLVEKAESLVTPPCEEQAVSMV</sequence>
<dbReference type="Pfam" id="PF16159">
    <property type="entry name" value="FOXP-CC"/>
    <property type="match status" value="1"/>
</dbReference>
<keyword evidence="7 10" id="KW-0238">DNA-binding</keyword>
<evidence type="ECO:0000256" key="12">
    <source>
        <dbReference type="SAM" id="MobiDB-lite"/>
    </source>
</evidence>
<name>A0AAD9KZP3_RIDPI</name>
<dbReference type="Gene3D" id="1.10.10.10">
    <property type="entry name" value="Winged helix-like DNA-binding domain superfamily/Winged helix DNA-binding domain"/>
    <property type="match status" value="1"/>
</dbReference>
<dbReference type="GO" id="GO:0000981">
    <property type="term" value="F:DNA-binding transcription factor activity, RNA polymerase II-specific"/>
    <property type="evidence" value="ECO:0007669"/>
    <property type="project" value="TreeGrafter"/>
</dbReference>
<keyword evidence="15" id="KW-1185">Reference proteome</keyword>
<proteinExistence type="predicted"/>
<dbReference type="PANTHER" id="PTHR45796">
    <property type="entry name" value="FORKHEAD BOX P, ISOFORM C"/>
    <property type="match status" value="1"/>
</dbReference>
<evidence type="ECO:0000256" key="7">
    <source>
        <dbReference type="ARBA" id="ARBA00023125"/>
    </source>
</evidence>
<dbReference type="Proteomes" id="UP001209878">
    <property type="component" value="Unassembled WGS sequence"/>
</dbReference>
<keyword evidence="3" id="KW-0479">Metal-binding</keyword>
<keyword evidence="4" id="KW-0863">Zinc-finger</keyword>
<dbReference type="InterPro" id="IPR047412">
    <property type="entry name" value="FH_FOXP1_P2"/>
</dbReference>
<dbReference type="InterPro" id="IPR036390">
    <property type="entry name" value="WH_DNA-bd_sf"/>
</dbReference>
<evidence type="ECO:0000256" key="5">
    <source>
        <dbReference type="ARBA" id="ARBA00022833"/>
    </source>
</evidence>
<dbReference type="PROSITE" id="PS00658">
    <property type="entry name" value="FORK_HEAD_2"/>
    <property type="match status" value="1"/>
</dbReference>
<dbReference type="PROSITE" id="PS50039">
    <property type="entry name" value="FORK_HEAD_3"/>
    <property type="match status" value="1"/>
</dbReference>
<dbReference type="SUPFAM" id="SSF46785">
    <property type="entry name" value="Winged helix' DNA-binding domain"/>
    <property type="match status" value="1"/>
</dbReference>
<dbReference type="FunFam" id="1.10.10.10:FF:000010">
    <property type="entry name" value="Forkhead box P2 isoform B"/>
    <property type="match status" value="1"/>
</dbReference>
<protein>
    <recommendedName>
        <fullName evidence="13">Fork-head domain-containing protein</fullName>
    </recommendedName>
</protein>
<keyword evidence="6" id="KW-0805">Transcription regulation</keyword>
<dbReference type="InterPro" id="IPR036388">
    <property type="entry name" value="WH-like_DNA-bd_sf"/>
</dbReference>
<dbReference type="PANTHER" id="PTHR45796:SF4">
    <property type="entry name" value="FORKHEAD BOX P, ISOFORM C"/>
    <property type="match status" value="1"/>
</dbReference>
<evidence type="ECO:0000256" key="3">
    <source>
        <dbReference type="ARBA" id="ARBA00022723"/>
    </source>
</evidence>
<dbReference type="GO" id="GO:0005634">
    <property type="term" value="C:nucleus"/>
    <property type="evidence" value="ECO:0007669"/>
    <property type="project" value="UniProtKB-SubCell"/>
</dbReference>
<evidence type="ECO:0000256" key="6">
    <source>
        <dbReference type="ARBA" id="ARBA00023015"/>
    </source>
</evidence>
<evidence type="ECO:0000313" key="15">
    <source>
        <dbReference type="Proteomes" id="UP001209878"/>
    </source>
</evidence>
<evidence type="ECO:0000256" key="2">
    <source>
        <dbReference type="ARBA" id="ARBA00022491"/>
    </source>
</evidence>
<dbReference type="InterPro" id="IPR030456">
    <property type="entry name" value="TF_fork_head_CS_2"/>
</dbReference>
<feature type="domain" description="Fork-head" evidence="13">
    <location>
        <begin position="407"/>
        <end position="480"/>
    </location>
</feature>
<accession>A0AAD9KZP3</accession>
<dbReference type="SMART" id="SM00339">
    <property type="entry name" value="FH"/>
    <property type="match status" value="1"/>
</dbReference>
<dbReference type="InterPro" id="IPR050998">
    <property type="entry name" value="FOXP"/>
</dbReference>
<comment type="subcellular location">
    <subcellularLocation>
        <location evidence="1 10">Nucleus</location>
    </subcellularLocation>
</comment>
<reference evidence="14" key="1">
    <citation type="journal article" date="2023" name="Mol. Biol. Evol.">
        <title>Third-Generation Sequencing Reveals the Adaptive Role of the Epigenome in Three Deep-Sea Polychaetes.</title>
        <authorList>
            <person name="Perez M."/>
            <person name="Aroh O."/>
            <person name="Sun Y."/>
            <person name="Lan Y."/>
            <person name="Juniper S.K."/>
            <person name="Young C.R."/>
            <person name="Angers B."/>
            <person name="Qian P.Y."/>
        </authorList>
    </citation>
    <scope>NUCLEOTIDE SEQUENCE</scope>
    <source>
        <strain evidence="14">R07B-5</strain>
    </source>
</reference>
<feature type="coiled-coil region" evidence="11">
    <location>
        <begin position="24"/>
        <end position="51"/>
    </location>
</feature>
<feature type="DNA-binding region" description="Fork-head" evidence="10">
    <location>
        <begin position="407"/>
        <end position="480"/>
    </location>
</feature>
<comment type="caution">
    <text evidence="14">The sequence shown here is derived from an EMBL/GenBank/DDBJ whole genome shotgun (WGS) entry which is preliminary data.</text>
</comment>
<dbReference type="InterPro" id="IPR001766">
    <property type="entry name" value="Fork_head_dom"/>
</dbReference>
<evidence type="ECO:0000256" key="8">
    <source>
        <dbReference type="ARBA" id="ARBA00023163"/>
    </source>
</evidence>
<evidence type="ECO:0000256" key="4">
    <source>
        <dbReference type="ARBA" id="ARBA00022771"/>
    </source>
</evidence>
<keyword evidence="8" id="KW-0804">Transcription</keyword>
<dbReference type="GO" id="GO:0000978">
    <property type="term" value="F:RNA polymerase II cis-regulatory region sequence-specific DNA binding"/>
    <property type="evidence" value="ECO:0007669"/>
    <property type="project" value="TreeGrafter"/>
</dbReference>
<gene>
    <name evidence="14" type="ORF">NP493_452g04009</name>
</gene>
<dbReference type="CDD" id="cd20065">
    <property type="entry name" value="FH_FOXP2"/>
    <property type="match status" value="1"/>
</dbReference>
<keyword evidence="2" id="KW-0678">Repressor</keyword>
<dbReference type="GO" id="GO:0008270">
    <property type="term" value="F:zinc ion binding"/>
    <property type="evidence" value="ECO:0007669"/>
    <property type="project" value="UniProtKB-KW"/>
</dbReference>
<organism evidence="14 15">
    <name type="scientific">Ridgeia piscesae</name>
    <name type="common">Tubeworm</name>
    <dbReference type="NCBI Taxonomy" id="27915"/>
    <lineage>
        <taxon>Eukaryota</taxon>
        <taxon>Metazoa</taxon>
        <taxon>Spiralia</taxon>
        <taxon>Lophotrochozoa</taxon>
        <taxon>Annelida</taxon>
        <taxon>Polychaeta</taxon>
        <taxon>Sedentaria</taxon>
        <taxon>Canalipalpata</taxon>
        <taxon>Sabellida</taxon>
        <taxon>Siboglinidae</taxon>
        <taxon>Ridgeia</taxon>
    </lineage>
</organism>
<evidence type="ECO:0000256" key="10">
    <source>
        <dbReference type="PROSITE-ProRule" id="PRU00089"/>
    </source>
</evidence>
<feature type="compositionally biased region" description="Basic and acidic residues" evidence="12">
    <location>
        <begin position="571"/>
        <end position="584"/>
    </location>
</feature>
<evidence type="ECO:0000313" key="14">
    <source>
        <dbReference type="EMBL" id="KAK2180257.1"/>
    </source>
</evidence>
<dbReference type="InterPro" id="IPR032354">
    <property type="entry name" value="FOXP-CC"/>
</dbReference>
<feature type="region of interest" description="Disordered" evidence="12">
    <location>
        <begin position="252"/>
        <end position="273"/>
    </location>
</feature>
<keyword evidence="11" id="KW-0175">Coiled coil</keyword>
<feature type="region of interest" description="Disordered" evidence="12">
    <location>
        <begin position="541"/>
        <end position="624"/>
    </location>
</feature>
<evidence type="ECO:0000256" key="1">
    <source>
        <dbReference type="ARBA" id="ARBA00004123"/>
    </source>
</evidence>
<keyword evidence="5" id="KW-0862">Zinc</keyword>
<feature type="compositionally biased region" description="Acidic residues" evidence="12">
    <location>
        <begin position="553"/>
        <end position="569"/>
    </location>
</feature>
<evidence type="ECO:0000256" key="9">
    <source>
        <dbReference type="ARBA" id="ARBA00023242"/>
    </source>
</evidence>
<dbReference type="AlphaFoldDB" id="A0AAD9KZP3"/>
<dbReference type="FunFam" id="1.20.5.340:FF:000005">
    <property type="entry name" value="Forkhead box P1, isoform CRA_f"/>
    <property type="match status" value="1"/>
</dbReference>
<evidence type="ECO:0000256" key="11">
    <source>
        <dbReference type="SAM" id="Coils"/>
    </source>
</evidence>
<dbReference type="Gene3D" id="1.20.5.340">
    <property type="match status" value="1"/>
</dbReference>
<evidence type="ECO:0000259" key="13">
    <source>
        <dbReference type="PROSITE" id="PS50039"/>
    </source>
</evidence>
<dbReference type="EMBL" id="JAODUO010000452">
    <property type="protein sequence ID" value="KAK2180257.1"/>
    <property type="molecule type" value="Genomic_DNA"/>
</dbReference>
<keyword evidence="9 10" id="KW-0539">Nucleus</keyword>